<feature type="compositionally biased region" description="Basic and acidic residues" evidence="6">
    <location>
        <begin position="294"/>
        <end position="305"/>
    </location>
</feature>
<feature type="compositionally biased region" description="Basic and acidic residues" evidence="6">
    <location>
        <begin position="192"/>
        <end position="201"/>
    </location>
</feature>
<keyword evidence="4" id="KW-0862">Zinc</keyword>
<dbReference type="AlphaFoldDB" id="A0AAD5YF64"/>
<proteinExistence type="predicted"/>
<dbReference type="InterPro" id="IPR007021">
    <property type="entry name" value="DUF659"/>
</dbReference>
<comment type="caution">
    <text evidence="8">The sequence shown here is derived from an EMBL/GenBank/DDBJ whole genome shotgun (WGS) entry which is preliminary data.</text>
</comment>
<dbReference type="SUPFAM" id="SSF53098">
    <property type="entry name" value="Ribonuclease H-like"/>
    <property type="match status" value="1"/>
</dbReference>
<dbReference type="PANTHER" id="PTHR46481">
    <property type="entry name" value="ZINC FINGER BED DOMAIN-CONTAINING PROTEIN 4"/>
    <property type="match status" value="1"/>
</dbReference>
<keyword evidence="3" id="KW-0863">Zinc-finger</keyword>
<reference evidence="8" key="1">
    <citation type="submission" date="2022-07" db="EMBL/GenBank/DDBJ databases">
        <title>Genome Sequence of Physisporinus lineatus.</title>
        <authorList>
            <person name="Buettner E."/>
        </authorList>
    </citation>
    <scope>NUCLEOTIDE SEQUENCE</scope>
    <source>
        <strain evidence="8">VT162</strain>
    </source>
</reference>
<dbReference type="GO" id="GO:0008270">
    <property type="term" value="F:zinc ion binding"/>
    <property type="evidence" value="ECO:0007669"/>
    <property type="project" value="UniProtKB-KW"/>
</dbReference>
<feature type="compositionally biased region" description="Basic residues" evidence="6">
    <location>
        <begin position="181"/>
        <end position="191"/>
    </location>
</feature>
<dbReference type="InterPro" id="IPR052035">
    <property type="entry name" value="ZnF_BED_domain_contain"/>
</dbReference>
<gene>
    <name evidence="8" type="ORF">NLI96_g3998</name>
</gene>
<evidence type="ECO:0000256" key="2">
    <source>
        <dbReference type="ARBA" id="ARBA00022723"/>
    </source>
</evidence>
<feature type="domain" description="DUF659" evidence="7">
    <location>
        <begin position="396"/>
        <end position="537"/>
    </location>
</feature>
<evidence type="ECO:0000256" key="1">
    <source>
        <dbReference type="ARBA" id="ARBA00004123"/>
    </source>
</evidence>
<dbReference type="InterPro" id="IPR012337">
    <property type="entry name" value="RNaseH-like_sf"/>
</dbReference>
<dbReference type="Proteomes" id="UP001212997">
    <property type="component" value="Unassembled WGS sequence"/>
</dbReference>
<keyword evidence="9" id="KW-1185">Reference proteome</keyword>
<name>A0AAD5YF64_9APHY</name>
<evidence type="ECO:0000313" key="8">
    <source>
        <dbReference type="EMBL" id="KAJ3486759.1"/>
    </source>
</evidence>
<evidence type="ECO:0000313" key="9">
    <source>
        <dbReference type="Proteomes" id="UP001212997"/>
    </source>
</evidence>
<feature type="region of interest" description="Disordered" evidence="6">
    <location>
        <begin position="903"/>
        <end position="931"/>
    </location>
</feature>
<dbReference type="GO" id="GO:0005634">
    <property type="term" value="C:nucleus"/>
    <property type="evidence" value="ECO:0007669"/>
    <property type="project" value="UniProtKB-SubCell"/>
</dbReference>
<accession>A0AAD5YF64</accession>
<dbReference type="Pfam" id="PF04937">
    <property type="entry name" value="DUF659"/>
    <property type="match status" value="1"/>
</dbReference>
<keyword evidence="5" id="KW-0539">Nucleus</keyword>
<dbReference type="PANTHER" id="PTHR46481:SF10">
    <property type="entry name" value="ZINC FINGER BED DOMAIN-CONTAINING PROTEIN 39"/>
    <property type="match status" value="1"/>
</dbReference>
<feature type="compositionally biased region" description="Low complexity" evidence="6">
    <location>
        <begin position="165"/>
        <end position="177"/>
    </location>
</feature>
<evidence type="ECO:0000256" key="6">
    <source>
        <dbReference type="SAM" id="MobiDB-lite"/>
    </source>
</evidence>
<feature type="region of interest" description="Disordered" evidence="6">
    <location>
        <begin position="294"/>
        <end position="327"/>
    </location>
</feature>
<evidence type="ECO:0000256" key="5">
    <source>
        <dbReference type="ARBA" id="ARBA00023242"/>
    </source>
</evidence>
<dbReference type="EMBL" id="JANAWD010000111">
    <property type="protein sequence ID" value="KAJ3486759.1"/>
    <property type="molecule type" value="Genomic_DNA"/>
</dbReference>
<sequence>MQTQAVRVLNAEEISLELSRLSSLLKKLPADLPLGRQFYDFENFSVSREDEEDYGPDGAINRQFEVTFCPGGRQKGLITFKERGPGLEAVVEVLANVLQSYPESVVLQKWIFDLCESAESQVSSDSLADMAIDLTQSDSEFAMDPSGSMTPAGQAQEESRHSGSDVDAPSDSSDAPSVGPPRKRRRRAKKSVVKDSDEHAVMKSYNDLPVPPPKGPGGRTADPLLDKVSVYTRHIAKPDTPIWRCHGAMKGCRKNFPNPRSSARVFKHAELCNYLPSAIRREVTERLAEKDVGTKIKTGNKEEATSSKATSSVPSESVSSSTSVKGKFKPRNANQLYESSLASGQKQIQERLDQAVLRLFCVGGIALNKLDEDEWKEMWAIGCPKYKPVSRTTMEDRLIVQRCSSIKKEYMMQMEEEENLTLTFDGGTTKGLQSIYTFHITTADRDTILWKGHEASNQSHTASHLSEPMKEVIEEVGPLRVRALCSDNTGNTSGARVKTQIEYRWIIILPDTCHRFNLLVKDLCLIPYFAPTIQSMRITIRYFKKSTYAAAHLRDKREEMGIKQGLVSIGKTRFATVYHSGESLRVNQPAIESLCRSGEIKIKGVNNLFRSPLAASNFMFQLQQLLTILEPIAKSITCLESTRSTVSDVFIFWHATMAELYAFLTDEANTLTTVVKEEIRQLANYRYSQMFDNDPIYLTGFVLDPRYRGSGILRGPNPLTINKVIISVTTKTATAASPGNLSEALLKAGQYLLSLLRIEYDDRKTPIAGLPVEDALPRLKDQYQKYLKGVYPFDITVLPSDGPFEWWSRVARGYKADASPLAQLAVMIFSLVPNSMADERTASTFNWLNDNLRAKQTADTLVRMTQIRQYYMSKKSKLKPRRPPPTVKFRDLAKVLETDSVGARIAAGAEDQDDGETSSDSEDEAETIEEEAREARRDVLVASEVADLNSLALRDILADAPISMNVDVPEGIVKVTPSQTAQKRVLTEADWRM</sequence>
<feature type="compositionally biased region" description="Low complexity" evidence="6">
    <location>
        <begin position="306"/>
        <end position="325"/>
    </location>
</feature>
<feature type="compositionally biased region" description="Acidic residues" evidence="6">
    <location>
        <begin position="910"/>
        <end position="931"/>
    </location>
</feature>
<feature type="region of interest" description="Disordered" evidence="6">
    <location>
        <begin position="140"/>
        <end position="222"/>
    </location>
</feature>
<organism evidence="8 9">
    <name type="scientific">Meripilus lineatus</name>
    <dbReference type="NCBI Taxonomy" id="2056292"/>
    <lineage>
        <taxon>Eukaryota</taxon>
        <taxon>Fungi</taxon>
        <taxon>Dikarya</taxon>
        <taxon>Basidiomycota</taxon>
        <taxon>Agaricomycotina</taxon>
        <taxon>Agaricomycetes</taxon>
        <taxon>Polyporales</taxon>
        <taxon>Meripilaceae</taxon>
        <taxon>Meripilus</taxon>
    </lineage>
</organism>
<comment type="subcellular location">
    <subcellularLocation>
        <location evidence="1">Nucleus</location>
    </subcellularLocation>
</comment>
<evidence type="ECO:0000256" key="4">
    <source>
        <dbReference type="ARBA" id="ARBA00022833"/>
    </source>
</evidence>
<keyword evidence="2" id="KW-0479">Metal-binding</keyword>
<evidence type="ECO:0000259" key="7">
    <source>
        <dbReference type="Pfam" id="PF04937"/>
    </source>
</evidence>
<evidence type="ECO:0000256" key="3">
    <source>
        <dbReference type="ARBA" id="ARBA00022771"/>
    </source>
</evidence>
<protein>
    <recommendedName>
        <fullName evidence="7">DUF659 domain-containing protein</fullName>
    </recommendedName>
</protein>